<organism evidence="5 6">
    <name type="scientific">Devosia ginsengisoli</name>
    <dbReference type="NCBI Taxonomy" id="400770"/>
    <lineage>
        <taxon>Bacteria</taxon>
        <taxon>Pseudomonadati</taxon>
        <taxon>Pseudomonadota</taxon>
        <taxon>Alphaproteobacteria</taxon>
        <taxon>Hyphomicrobiales</taxon>
        <taxon>Devosiaceae</taxon>
        <taxon>Devosia</taxon>
    </lineage>
</organism>
<evidence type="ECO:0000256" key="3">
    <source>
        <dbReference type="ARBA" id="ARBA00023163"/>
    </source>
</evidence>
<evidence type="ECO:0000313" key="6">
    <source>
        <dbReference type="Proteomes" id="UP000315364"/>
    </source>
</evidence>
<dbReference type="InterPro" id="IPR036388">
    <property type="entry name" value="WH-like_DNA-bd_sf"/>
</dbReference>
<dbReference type="InterPro" id="IPR036390">
    <property type="entry name" value="WH_DNA-bd_sf"/>
</dbReference>
<evidence type="ECO:0000313" key="5">
    <source>
        <dbReference type="EMBL" id="QDZ11906.1"/>
    </source>
</evidence>
<dbReference type="RefSeq" id="WP_146290722.1">
    <property type="nucleotide sequence ID" value="NZ_CP042304.1"/>
</dbReference>
<keyword evidence="6" id="KW-1185">Reference proteome</keyword>
<dbReference type="Proteomes" id="UP000315364">
    <property type="component" value="Chromosome"/>
</dbReference>
<dbReference type="SUPFAM" id="SSF46785">
    <property type="entry name" value="Winged helix' DNA-binding domain"/>
    <property type="match status" value="1"/>
</dbReference>
<dbReference type="GO" id="GO:0003700">
    <property type="term" value="F:DNA-binding transcription factor activity"/>
    <property type="evidence" value="ECO:0007669"/>
    <property type="project" value="InterPro"/>
</dbReference>
<reference evidence="5 6" key="1">
    <citation type="submission" date="2019-07" db="EMBL/GenBank/DDBJ databases">
        <title>Full genome sequence of Devosia sp. Gsoil 520.</title>
        <authorList>
            <person name="Im W.-T."/>
        </authorList>
    </citation>
    <scope>NUCLEOTIDE SEQUENCE [LARGE SCALE GENOMIC DNA]</scope>
    <source>
        <strain evidence="5 6">Gsoil 520</strain>
    </source>
</reference>
<dbReference type="PANTHER" id="PTHR43537:SF45">
    <property type="entry name" value="GNTR FAMILY REGULATORY PROTEIN"/>
    <property type="match status" value="1"/>
</dbReference>
<protein>
    <submittedName>
        <fullName evidence="5">GntR family transcriptional regulator</fullName>
    </submittedName>
</protein>
<dbReference type="SMART" id="SM00345">
    <property type="entry name" value="HTH_GNTR"/>
    <property type="match status" value="1"/>
</dbReference>
<dbReference type="EMBL" id="CP042304">
    <property type="protein sequence ID" value="QDZ11906.1"/>
    <property type="molecule type" value="Genomic_DNA"/>
</dbReference>
<keyword evidence="1" id="KW-0805">Transcription regulation</keyword>
<dbReference type="PROSITE" id="PS50949">
    <property type="entry name" value="HTH_GNTR"/>
    <property type="match status" value="1"/>
</dbReference>
<dbReference type="SMART" id="SM00895">
    <property type="entry name" value="FCD"/>
    <property type="match status" value="1"/>
</dbReference>
<name>A0A5B8LV20_9HYPH</name>
<dbReference type="Pfam" id="PF07729">
    <property type="entry name" value="FCD"/>
    <property type="match status" value="1"/>
</dbReference>
<proteinExistence type="predicted"/>
<dbReference type="PANTHER" id="PTHR43537">
    <property type="entry name" value="TRANSCRIPTIONAL REGULATOR, GNTR FAMILY"/>
    <property type="match status" value="1"/>
</dbReference>
<dbReference type="InterPro" id="IPR011711">
    <property type="entry name" value="GntR_C"/>
</dbReference>
<dbReference type="Pfam" id="PF00392">
    <property type="entry name" value="GntR"/>
    <property type="match status" value="1"/>
</dbReference>
<gene>
    <name evidence="5" type="ORF">FPZ08_14810</name>
</gene>
<feature type="domain" description="HTH gntR-type" evidence="4">
    <location>
        <begin position="18"/>
        <end position="85"/>
    </location>
</feature>
<evidence type="ECO:0000256" key="1">
    <source>
        <dbReference type="ARBA" id="ARBA00023015"/>
    </source>
</evidence>
<dbReference type="InterPro" id="IPR000524">
    <property type="entry name" value="Tscrpt_reg_HTH_GntR"/>
</dbReference>
<dbReference type="InterPro" id="IPR008920">
    <property type="entry name" value="TF_FadR/GntR_C"/>
</dbReference>
<sequence length="234" mass="25817">MSKSPQTPRRPAALIRSRSLVDLAHEEIHKRITNGEIAQGERLIIDALAQEFGTSLIPVREALARLHAERLVSFEANKGYRVAAPPDALELRHLFSARLILEVGALETAIPLVDSDLIVELREINARMGRGTYGTTFESYVDFVKLNAVFHEKVVGLSGNPFIIEAYRTLAYHQRIMQVLHGRGVPDITKLVAEHETIIDALQAGSHAVARQAIRQHILNGSERLSPSSEAGSP</sequence>
<dbReference type="SUPFAM" id="SSF48008">
    <property type="entry name" value="GntR ligand-binding domain-like"/>
    <property type="match status" value="1"/>
</dbReference>
<dbReference type="AlphaFoldDB" id="A0A5B8LV20"/>
<dbReference type="OrthoDB" id="9789310at2"/>
<accession>A0A5B8LV20</accession>
<keyword evidence="2" id="KW-0238">DNA-binding</keyword>
<evidence type="ECO:0000259" key="4">
    <source>
        <dbReference type="PROSITE" id="PS50949"/>
    </source>
</evidence>
<keyword evidence="3" id="KW-0804">Transcription</keyword>
<evidence type="ECO:0000256" key="2">
    <source>
        <dbReference type="ARBA" id="ARBA00023125"/>
    </source>
</evidence>
<dbReference type="KEGG" id="dea:FPZ08_14810"/>
<dbReference type="Gene3D" id="1.20.120.530">
    <property type="entry name" value="GntR ligand-binding domain-like"/>
    <property type="match status" value="1"/>
</dbReference>
<dbReference type="GO" id="GO:0003677">
    <property type="term" value="F:DNA binding"/>
    <property type="evidence" value="ECO:0007669"/>
    <property type="project" value="UniProtKB-KW"/>
</dbReference>
<dbReference type="Gene3D" id="1.10.10.10">
    <property type="entry name" value="Winged helix-like DNA-binding domain superfamily/Winged helix DNA-binding domain"/>
    <property type="match status" value="1"/>
</dbReference>